<proteinExistence type="predicted"/>
<organism evidence="1">
    <name type="scientific">marine sediment metagenome</name>
    <dbReference type="NCBI Taxonomy" id="412755"/>
    <lineage>
        <taxon>unclassified sequences</taxon>
        <taxon>metagenomes</taxon>
        <taxon>ecological metagenomes</taxon>
    </lineage>
</organism>
<evidence type="ECO:0000313" key="1">
    <source>
        <dbReference type="EMBL" id="GAJ16752.1"/>
    </source>
</evidence>
<gene>
    <name evidence="1" type="ORF">S12H4_62131</name>
</gene>
<name>X1VFI2_9ZZZZ</name>
<dbReference type="AlphaFoldDB" id="X1VFI2"/>
<dbReference type="EMBL" id="BARW01041530">
    <property type="protein sequence ID" value="GAJ16752.1"/>
    <property type="molecule type" value="Genomic_DNA"/>
</dbReference>
<accession>X1VFI2</accession>
<reference evidence="1" key="1">
    <citation type="journal article" date="2014" name="Front. Microbiol.">
        <title>High frequency of phylogenetically diverse reductive dehalogenase-homologous genes in deep subseafloor sedimentary metagenomes.</title>
        <authorList>
            <person name="Kawai M."/>
            <person name="Futagami T."/>
            <person name="Toyoda A."/>
            <person name="Takaki Y."/>
            <person name="Nishi S."/>
            <person name="Hori S."/>
            <person name="Arai W."/>
            <person name="Tsubouchi T."/>
            <person name="Morono Y."/>
            <person name="Uchiyama I."/>
            <person name="Ito T."/>
            <person name="Fujiyama A."/>
            <person name="Inagaki F."/>
            <person name="Takami H."/>
        </authorList>
    </citation>
    <scope>NUCLEOTIDE SEQUENCE</scope>
    <source>
        <strain evidence="1">Expedition CK06-06</strain>
    </source>
</reference>
<sequence>MSKKARSEGNRVACLIKSNKAKVYTADVEVNDNPDDMLIVMESVRKT</sequence>
<protein>
    <submittedName>
        <fullName evidence="1">Uncharacterized protein</fullName>
    </submittedName>
</protein>
<feature type="non-terminal residue" evidence="1">
    <location>
        <position position="47"/>
    </location>
</feature>
<comment type="caution">
    <text evidence="1">The sequence shown here is derived from an EMBL/GenBank/DDBJ whole genome shotgun (WGS) entry which is preliminary data.</text>
</comment>